<comment type="similarity">
    <text evidence="1">Belongs to the helicase family. DnaB subfamily.</text>
</comment>
<reference evidence="13 14" key="1">
    <citation type="submission" date="2018-06" db="EMBL/GenBank/DDBJ databases">
        <title>Complete genome of Desulfovibrio marinus P48SEP.</title>
        <authorList>
            <person name="Crispim J.S."/>
            <person name="Vidigal P.M.P."/>
            <person name="Silva L.C.F."/>
            <person name="Araujo L.C."/>
            <person name="Laguardia C.N."/>
            <person name="Dias R.S."/>
            <person name="Sousa M.P."/>
            <person name="Paula S.O."/>
            <person name="Silva C."/>
        </authorList>
    </citation>
    <scope>NUCLEOTIDE SEQUENCE [LARGE SCALE GENOMIC DNA]</scope>
    <source>
        <strain evidence="13 14">P48SEP</strain>
    </source>
</reference>
<dbReference type="EC" id="5.6.2.3" evidence="10"/>
<keyword evidence="6" id="KW-0347">Helicase</keyword>
<dbReference type="GO" id="GO:0005829">
    <property type="term" value="C:cytosol"/>
    <property type="evidence" value="ECO:0007669"/>
    <property type="project" value="TreeGrafter"/>
</dbReference>
<keyword evidence="9" id="KW-0413">Isomerase</keyword>
<proteinExistence type="inferred from homology"/>
<accession>A0A6P1ZEZ0</accession>
<evidence type="ECO:0000256" key="1">
    <source>
        <dbReference type="ARBA" id="ARBA00008428"/>
    </source>
</evidence>
<dbReference type="SUPFAM" id="SSF52540">
    <property type="entry name" value="P-loop containing nucleoside triphosphate hydrolases"/>
    <property type="match status" value="1"/>
</dbReference>
<comment type="catalytic activity">
    <reaction evidence="11">
        <text>ATP + H2O = ADP + phosphate + H(+)</text>
        <dbReference type="Rhea" id="RHEA:13065"/>
        <dbReference type="ChEBI" id="CHEBI:15377"/>
        <dbReference type="ChEBI" id="CHEBI:15378"/>
        <dbReference type="ChEBI" id="CHEBI:30616"/>
        <dbReference type="ChEBI" id="CHEBI:43474"/>
        <dbReference type="ChEBI" id="CHEBI:456216"/>
        <dbReference type="EC" id="5.6.2.3"/>
    </reaction>
</comment>
<dbReference type="OrthoDB" id="9773982at2"/>
<dbReference type="GO" id="GO:0006269">
    <property type="term" value="P:DNA replication, synthesis of primer"/>
    <property type="evidence" value="ECO:0007669"/>
    <property type="project" value="UniProtKB-KW"/>
</dbReference>
<dbReference type="AlphaFoldDB" id="A0A6P1ZEZ0"/>
<keyword evidence="5" id="KW-0378">Hydrolase</keyword>
<dbReference type="Proteomes" id="UP000434052">
    <property type="component" value="Unassembled WGS sequence"/>
</dbReference>
<feature type="domain" description="SF4 helicase" evidence="12">
    <location>
        <begin position="181"/>
        <end position="440"/>
    </location>
</feature>
<dbReference type="RefSeq" id="WP_144306986.1">
    <property type="nucleotide sequence ID" value="NZ_QMIF01000017.1"/>
</dbReference>
<dbReference type="Pfam" id="PF03796">
    <property type="entry name" value="DnaB_C"/>
    <property type="match status" value="1"/>
</dbReference>
<dbReference type="GO" id="GO:0003677">
    <property type="term" value="F:DNA binding"/>
    <property type="evidence" value="ECO:0007669"/>
    <property type="project" value="UniProtKB-KW"/>
</dbReference>
<dbReference type="GO" id="GO:0043139">
    <property type="term" value="F:5'-3' DNA helicase activity"/>
    <property type="evidence" value="ECO:0007669"/>
    <property type="project" value="UniProtKB-EC"/>
</dbReference>
<evidence type="ECO:0000256" key="5">
    <source>
        <dbReference type="ARBA" id="ARBA00022801"/>
    </source>
</evidence>
<dbReference type="GO" id="GO:0005524">
    <property type="term" value="F:ATP binding"/>
    <property type="evidence" value="ECO:0007669"/>
    <property type="project" value="UniProtKB-KW"/>
</dbReference>
<dbReference type="PANTHER" id="PTHR30153">
    <property type="entry name" value="REPLICATIVE DNA HELICASE DNAB"/>
    <property type="match status" value="1"/>
</dbReference>
<keyword evidence="7" id="KW-0067">ATP-binding</keyword>
<dbReference type="PROSITE" id="PS51199">
    <property type="entry name" value="SF4_HELICASE"/>
    <property type="match status" value="1"/>
</dbReference>
<keyword evidence="4" id="KW-0547">Nucleotide-binding</keyword>
<dbReference type="PROSITE" id="PS51257">
    <property type="entry name" value="PROKAR_LIPOPROTEIN"/>
    <property type="match status" value="1"/>
</dbReference>
<dbReference type="Gene3D" id="1.10.860.10">
    <property type="entry name" value="DNAb Helicase, Chain A"/>
    <property type="match status" value="1"/>
</dbReference>
<dbReference type="InterPro" id="IPR016136">
    <property type="entry name" value="DNA_helicase_N/primase_C"/>
</dbReference>
<evidence type="ECO:0000313" key="14">
    <source>
        <dbReference type="Proteomes" id="UP000434052"/>
    </source>
</evidence>
<dbReference type="SUPFAM" id="SSF48024">
    <property type="entry name" value="N-terminal domain of DnaB helicase"/>
    <property type="match status" value="1"/>
</dbReference>
<dbReference type="GO" id="GO:0016787">
    <property type="term" value="F:hydrolase activity"/>
    <property type="evidence" value="ECO:0007669"/>
    <property type="project" value="UniProtKB-KW"/>
</dbReference>
<evidence type="ECO:0000256" key="7">
    <source>
        <dbReference type="ARBA" id="ARBA00022840"/>
    </source>
</evidence>
<evidence type="ECO:0000256" key="2">
    <source>
        <dbReference type="ARBA" id="ARBA00022515"/>
    </source>
</evidence>
<evidence type="ECO:0000313" key="13">
    <source>
        <dbReference type="EMBL" id="TVM31199.1"/>
    </source>
</evidence>
<gene>
    <name evidence="13" type="ORF">DQK91_18995</name>
</gene>
<sequence>MSRNTKSSHVPPHNIEAEQAVLGGILLAGCQGRHRVADALEMLVPEDFYLPGHQDMFRAICRVAGRGDPTDLVTVAEDLRNEGKFDKQVNAPYLAELAGSLMTTSTLPSHAKIVFADARRREVIEQSLALVGAAYDKSLSLGEIQEHASRLVLSTQTQSARSPETMDQLVPAFMDNLRQRRRGQIPGLSTGFPDLDEKSGGMRKAQLITLAAYTSQGKSVFALNVVINALLKGARPGVFSMEMEADEILERAIARDAMVNASAIQRGRLSPQEWERVEASAAKLRQTPLRISDLSSVTPALALERSRAWQATGGLDLVVVDYLQLLKLSKSSRTRENEVSEGSRAMKEMAKTLQVPVLMLSQVSRDGAKADRLKLWHLRESGSIENDSNQVWFIQPWDKIQEGTPRIEIEVAKNRGGACGSCFLWFNREMQAFRSVDRHGGETLDG</sequence>
<dbReference type="GO" id="GO:1990077">
    <property type="term" value="C:primosome complex"/>
    <property type="evidence" value="ECO:0007669"/>
    <property type="project" value="UniProtKB-KW"/>
</dbReference>
<evidence type="ECO:0000256" key="6">
    <source>
        <dbReference type="ARBA" id="ARBA00022806"/>
    </source>
</evidence>
<evidence type="ECO:0000256" key="4">
    <source>
        <dbReference type="ARBA" id="ARBA00022741"/>
    </source>
</evidence>
<evidence type="ECO:0000256" key="9">
    <source>
        <dbReference type="ARBA" id="ARBA00023235"/>
    </source>
</evidence>
<evidence type="ECO:0000256" key="3">
    <source>
        <dbReference type="ARBA" id="ARBA00022705"/>
    </source>
</evidence>
<evidence type="ECO:0000256" key="10">
    <source>
        <dbReference type="ARBA" id="ARBA00044969"/>
    </source>
</evidence>
<dbReference type="InterPro" id="IPR007693">
    <property type="entry name" value="DNA_helicase_DnaB-like_N"/>
</dbReference>
<dbReference type="Pfam" id="PF00772">
    <property type="entry name" value="DnaB"/>
    <property type="match status" value="1"/>
</dbReference>
<dbReference type="Gene3D" id="3.40.50.300">
    <property type="entry name" value="P-loop containing nucleotide triphosphate hydrolases"/>
    <property type="match status" value="1"/>
</dbReference>
<dbReference type="InterPro" id="IPR027417">
    <property type="entry name" value="P-loop_NTPase"/>
</dbReference>
<keyword evidence="2" id="KW-0639">Primosome</keyword>
<dbReference type="EMBL" id="QMIF01000017">
    <property type="protein sequence ID" value="TVM31199.1"/>
    <property type="molecule type" value="Genomic_DNA"/>
</dbReference>
<keyword evidence="8" id="KW-0238">DNA-binding</keyword>
<comment type="caution">
    <text evidence="13">The sequence shown here is derived from an EMBL/GenBank/DDBJ whole genome shotgun (WGS) entry which is preliminary data.</text>
</comment>
<evidence type="ECO:0000256" key="11">
    <source>
        <dbReference type="ARBA" id="ARBA00048954"/>
    </source>
</evidence>
<organism evidence="13 14">
    <name type="scientific">Oceanidesulfovibrio marinus</name>
    <dbReference type="NCBI Taxonomy" id="370038"/>
    <lineage>
        <taxon>Bacteria</taxon>
        <taxon>Pseudomonadati</taxon>
        <taxon>Thermodesulfobacteriota</taxon>
        <taxon>Desulfovibrionia</taxon>
        <taxon>Desulfovibrionales</taxon>
        <taxon>Desulfovibrionaceae</taxon>
        <taxon>Oceanidesulfovibrio</taxon>
    </lineage>
</organism>
<protein>
    <recommendedName>
        <fullName evidence="10">DNA 5'-3' helicase</fullName>
        <ecNumber evidence="10">5.6.2.3</ecNumber>
    </recommendedName>
</protein>
<evidence type="ECO:0000256" key="8">
    <source>
        <dbReference type="ARBA" id="ARBA00023125"/>
    </source>
</evidence>
<keyword evidence="3" id="KW-0235">DNA replication</keyword>
<dbReference type="InterPro" id="IPR007694">
    <property type="entry name" value="DNA_helicase_DnaB-like_C"/>
</dbReference>
<dbReference type="PANTHER" id="PTHR30153:SF2">
    <property type="entry name" value="REPLICATIVE DNA HELICASE"/>
    <property type="match status" value="1"/>
</dbReference>
<name>A0A6P1ZEZ0_9BACT</name>
<dbReference type="InterPro" id="IPR036185">
    <property type="entry name" value="DNA_heli_DnaB-like_N_sf"/>
</dbReference>
<evidence type="ECO:0000259" key="12">
    <source>
        <dbReference type="PROSITE" id="PS51199"/>
    </source>
</evidence>